<protein>
    <recommendedName>
        <fullName evidence="6">ABC-2 type transporter transmembrane domain-containing protein</fullName>
    </recommendedName>
</protein>
<dbReference type="InterPro" id="IPR013525">
    <property type="entry name" value="ABC2_TM"/>
</dbReference>
<feature type="domain" description="ABC-2 type transporter transmembrane" evidence="6">
    <location>
        <begin position="9"/>
        <end position="165"/>
    </location>
</feature>
<dbReference type="InterPro" id="IPR000412">
    <property type="entry name" value="ABC_2_transport"/>
</dbReference>
<dbReference type="GO" id="GO:0140359">
    <property type="term" value="F:ABC-type transporter activity"/>
    <property type="evidence" value="ECO:0007669"/>
    <property type="project" value="InterPro"/>
</dbReference>
<accession>A0A382Q5K4</accession>
<evidence type="ECO:0000256" key="1">
    <source>
        <dbReference type="ARBA" id="ARBA00004141"/>
    </source>
</evidence>
<dbReference type="EMBL" id="UINC01111751">
    <property type="protein sequence ID" value="SVC80195.1"/>
    <property type="molecule type" value="Genomic_DNA"/>
</dbReference>
<evidence type="ECO:0000256" key="5">
    <source>
        <dbReference type="SAM" id="Phobius"/>
    </source>
</evidence>
<feature type="transmembrane region" description="Helical" evidence="5">
    <location>
        <begin position="91"/>
        <end position="112"/>
    </location>
</feature>
<name>A0A382Q5K4_9ZZZZ</name>
<proteinExistence type="predicted"/>
<sequence>ASNIPFSQFLIPGLALMAGMTGSFANSSFALMFEKMIRCIPDTLMPPLSPGELTAGYIFASSTRGLLVTAMVGFSINIFVPVSVHSWPIMIFYALGAVLFMSLLGLITSIWAEKIDHVASVNNFIILPLVFLSGTFYSTKHLPDLFQTIVLFNPIFYIIDGFRFGCFGYADGSLKLGAITIIILNLSLWFFCVYLFRSGYKLKS</sequence>
<dbReference type="PANTHER" id="PTHR43332:SF1">
    <property type="entry name" value="TRANSPORT PERMEASE PROTEIN"/>
    <property type="match status" value="1"/>
</dbReference>
<dbReference type="PRINTS" id="PR00164">
    <property type="entry name" value="ABC2TRNSPORT"/>
</dbReference>
<feature type="transmembrane region" description="Helical" evidence="5">
    <location>
        <begin position="176"/>
        <end position="196"/>
    </location>
</feature>
<organism evidence="7">
    <name type="scientific">marine metagenome</name>
    <dbReference type="NCBI Taxonomy" id="408172"/>
    <lineage>
        <taxon>unclassified sequences</taxon>
        <taxon>metagenomes</taxon>
        <taxon>ecological metagenomes</taxon>
    </lineage>
</organism>
<evidence type="ECO:0000256" key="3">
    <source>
        <dbReference type="ARBA" id="ARBA00022989"/>
    </source>
</evidence>
<evidence type="ECO:0000256" key="2">
    <source>
        <dbReference type="ARBA" id="ARBA00022692"/>
    </source>
</evidence>
<feature type="non-terminal residue" evidence="7">
    <location>
        <position position="1"/>
    </location>
</feature>
<dbReference type="AlphaFoldDB" id="A0A382Q5K4"/>
<dbReference type="PANTHER" id="PTHR43332">
    <property type="entry name" value="INNER MEMBRANE TRANSPORT PERMEASE YADH-RELATED"/>
    <property type="match status" value="1"/>
</dbReference>
<dbReference type="Pfam" id="PF01061">
    <property type="entry name" value="ABC2_membrane"/>
    <property type="match status" value="1"/>
</dbReference>
<evidence type="ECO:0000259" key="6">
    <source>
        <dbReference type="Pfam" id="PF01061"/>
    </source>
</evidence>
<feature type="transmembrane region" description="Helical" evidence="5">
    <location>
        <begin position="118"/>
        <end position="137"/>
    </location>
</feature>
<comment type="subcellular location">
    <subcellularLocation>
        <location evidence="1">Membrane</location>
        <topology evidence="1">Multi-pass membrane protein</topology>
    </subcellularLocation>
</comment>
<keyword evidence="4 5" id="KW-0472">Membrane</keyword>
<dbReference type="GO" id="GO:0043190">
    <property type="term" value="C:ATP-binding cassette (ABC) transporter complex"/>
    <property type="evidence" value="ECO:0007669"/>
    <property type="project" value="InterPro"/>
</dbReference>
<feature type="transmembrane region" description="Helical" evidence="5">
    <location>
        <begin position="54"/>
        <end position="79"/>
    </location>
</feature>
<reference evidence="7" key="1">
    <citation type="submission" date="2018-05" db="EMBL/GenBank/DDBJ databases">
        <authorList>
            <person name="Lanie J.A."/>
            <person name="Ng W.-L."/>
            <person name="Kazmierczak K.M."/>
            <person name="Andrzejewski T.M."/>
            <person name="Davidsen T.M."/>
            <person name="Wayne K.J."/>
            <person name="Tettelin H."/>
            <person name="Glass J.I."/>
            <person name="Rusch D."/>
            <person name="Podicherti R."/>
            <person name="Tsui H.-C.T."/>
            <person name="Winkler M.E."/>
        </authorList>
    </citation>
    <scope>NUCLEOTIDE SEQUENCE</scope>
</reference>
<evidence type="ECO:0000313" key="7">
    <source>
        <dbReference type="EMBL" id="SVC80195.1"/>
    </source>
</evidence>
<gene>
    <name evidence="7" type="ORF">METZ01_LOCUS333049</name>
</gene>
<feature type="transmembrane region" description="Helical" evidence="5">
    <location>
        <begin position="149"/>
        <end position="170"/>
    </location>
</feature>
<evidence type="ECO:0000256" key="4">
    <source>
        <dbReference type="ARBA" id="ARBA00023136"/>
    </source>
</evidence>
<keyword evidence="2 5" id="KW-0812">Transmembrane</keyword>
<keyword evidence="3 5" id="KW-1133">Transmembrane helix</keyword>
<dbReference type="InterPro" id="IPR052522">
    <property type="entry name" value="ABC-2_transport_permease"/>
</dbReference>